<protein>
    <recommendedName>
        <fullName evidence="6">HIT-type domain-containing protein</fullName>
    </recommendedName>
</protein>
<evidence type="ECO:0000256" key="2">
    <source>
        <dbReference type="ARBA" id="ARBA00022771"/>
    </source>
</evidence>
<dbReference type="EMBL" id="PKSG01000882">
    <property type="protein sequence ID" value="POR32316.1"/>
    <property type="molecule type" value="Genomic_DNA"/>
</dbReference>
<accession>A0A2S4KQ47</accession>
<dbReference type="GO" id="GO:0048254">
    <property type="term" value="P:snoRNA localization"/>
    <property type="evidence" value="ECO:0007669"/>
    <property type="project" value="TreeGrafter"/>
</dbReference>
<keyword evidence="2 4" id="KW-0863">Zinc-finger</keyword>
<dbReference type="GO" id="GO:0005634">
    <property type="term" value="C:nucleus"/>
    <property type="evidence" value="ECO:0007669"/>
    <property type="project" value="TreeGrafter"/>
</dbReference>
<evidence type="ECO:0000256" key="3">
    <source>
        <dbReference type="ARBA" id="ARBA00022833"/>
    </source>
</evidence>
<feature type="compositionally biased region" description="Basic and acidic residues" evidence="5">
    <location>
        <begin position="1"/>
        <end position="17"/>
    </location>
</feature>
<dbReference type="CDD" id="cd23024">
    <property type="entry name" value="zf-HIT_ZNHIT2-3"/>
    <property type="match status" value="1"/>
</dbReference>
<evidence type="ECO:0000256" key="4">
    <source>
        <dbReference type="PROSITE-ProRule" id="PRU00453"/>
    </source>
</evidence>
<evidence type="ECO:0000313" key="7">
    <source>
        <dbReference type="EMBL" id="POR32316.1"/>
    </source>
</evidence>
<dbReference type="GO" id="GO:0000492">
    <property type="term" value="P:box C/D snoRNP assembly"/>
    <property type="evidence" value="ECO:0007669"/>
    <property type="project" value="TreeGrafter"/>
</dbReference>
<dbReference type="GO" id="GO:0000463">
    <property type="term" value="P:maturation of LSU-rRNA from tricistronic rRNA transcript (SSU-rRNA, 5.8S rRNA, LSU-rRNA)"/>
    <property type="evidence" value="ECO:0007669"/>
    <property type="project" value="TreeGrafter"/>
</dbReference>
<name>A0A2S4KQ47_9HYPO</name>
<dbReference type="InterPro" id="IPR007529">
    <property type="entry name" value="Znf_HIT"/>
</dbReference>
<sequence length="249" mass="27533">MASSDTKTEEPASDVKTEPMMLDSAAPADGDSPELRQSQTEVELDQGETSAPAPPKGPTMCGVCETTASKYKCPRCYIPYCSIACNKVHLENHPPDLTPEPVPEPPSDPPVKRAGPPNPFRALDDSEKLAWLFRKYPNLPQQLLDIHAATQPPPEDPSKQIPVSLMQGIPRRSNWSRDKGISRGKAALRRARQLPGEAGEGVREYCTLIKLLLNEEDSDDGTRAMLQQQFAQQDADIIRQLMEEEKGRH</sequence>
<feature type="region of interest" description="Disordered" evidence="5">
    <location>
        <begin position="1"/>
        <end position="59"/>
    </location>
</feature>
<organism evidence="7 8">
    <name type="scientific">Tolypocladium paradoxum</name>
    <dbReference type="NCBI Taxonomy" id="94208"/>
    <lineage>
        <taxon>Eukaryota</taxon>
        <taxon>Fungi</taxon>
        <taxon>Dikarya</taxon>
        <taxon>Ascomycota</taxon>
        <taxon>Pezizomycotina</taxon>
        <taxon>Sordariomycetes</taxon>
        <taxon>Hypocreomycetidae</taxon>
        <taxon>Hypocreales</taxon>
        <taxon>Ophiocordycipitaceae</taxon>
        <taxon>Tolypocladium</taxon>
    </lineage>
</organism>
<keyword evidence="3" id="KW-0862">Zinc</keyword>
<evidence type="ECO:0000256" key="5">
    <source>
        <dbReference type="SAM" id="MobiDB-lite"/>
    </source>
</evidence>
<comment type="caution">
    <text evidence="7">The sequence shown here is derived from an EMBL/GenBank/DDBJ whole genome shotgun (WGS) entry which is preliminary data.</text>
</comment>
<dbReference type="Proteomes" id="UP000237481">
    <property type="component" value="Unassembled WGS sequence"/>
</dbReference>
<keyword evidence="8" id="KW-1185">Reference proteome</keyword>
<dbReference type="PANTHER" id="PTHR13483:SF11">
    <property type="entry name" value="ZINC FINGER HIT DOMAIN-CONTAINING PROTEIN 3"/>
    <property type="match status" value="1"/>
</dbReference>
<dbReference type="OrthoDB" id="18412at2759"/>
<feature type="domain" description="HIT-type" evidence="6">
    <location>
        <begin position="61"/>
        <end position="94"/>
    </location>
</feature>
<reference evidence="7 8" key="1">
    <citation type="submission" date="2018-01" db="EMBL/GenBank/DDBJ databases">
        <title>Harnessing the power of phylogenomics to disentangle the directionality and signatures of interkingdom host jumping in the parasitic fungal genus Tolypocladium.</title>
        <authorList>
            <person name="Quandt C.A."/>
            <person name="Patterson W."/>
            <person name="Spatafora J.W."/>
        </authorList>
    </citation>
    <scope>NUCLEOTIDE SEQUENCE [LARGE SCALE GENOMIC DNA]</scope>
    <source>
        <strain evidence="7 8">NRBC 100945</strain>
    </source>
</reference>
<dbReference type="GO" id="GO:0070761">
    <property type="term" value="C:pre-snoRNP complex"/>
    <property type="evidence" value="ECO:0007669"/>
    <property type="project" value="TreeGrafter"/>
</dbReference>
<feature type="compositionally biased region" description="Pro residues" evidence="5">
    <location>
        <begin position="96"/>
        <end position="109"/>
    </location>
</feature>
<dbReference type="InterPro" id="IPR051639">
    <property type="entry name" value="BCD1"/>
</dbReference>
<feature type="region of interest" description="Disordered" evidence="5">
    <location>
        <begin position="96"/>
        <end position="121"/>
    </location>
</feature>
<dbReference type="PROSITE" id="PS51083">
    <property type="entry name" value="ZF_HIT"/>
    <property type="match status" value="1"/>
</dbReference>
<evidence type="ECO:0000313" key="8">
    <source>
        <dbReference type="Proteomes" id="UP000237481"/>
    </source>
</evidence>
<evidence type="ECO:0000256" key="1">
    <source>
        <dbReference type="ARBA" id="ARBA00022723"/>
    </source>
</evidence>
<dbReference type="Pfam" id="PF04438">
    <property type="entry name" value="zf-HIT"/>
    <property type="match status" value="1"/>
</dbReference>
<gene>
    <name evidence="7" type="ORF">TPAR_07481</name>
</gene>
<dbReference type="AlphaFoldDB" id="A0A2S4KQ47"/>
<keyword evidence="1" id="KW-0479">Metal-binding</keyword>
<dbReference type="GO" id="GO:0008270">
    <property type="term" value="F:zinc ion binding"/>
    <property type="evidence" value="ECO:0007669"/>
    <property type="project" value="UniProtKB-UniRule"/>
</dbReference>
<dbReference type="SUPFAM" id="SSF144232">
    <property type="entry name" value="HIT/MYND zinc finger-like"/>
    <property type="match status" value="1"/>
</dbReference>
<proteinExistence type="predicted"/>
<evidence type="ECO:0000259" key="6">
    <source>
        <dbReference type="PROSITE" id="PS51083"/>
    </source>
</evidence>
<dbReference type="PANTHER" id="PTHR13483">
    <property type="entry name" value="BOX C_D SNORNA PROTEIN 1-RELATED"/>
    <property type="match status" value="1"/>
</dbReference>
<dbReference type="Gene3D" id="3.30.60.190">
    <property type="match status" value="1"/>
</dbReference>